<reference evidence="2 3" key="1">
    <citation type="submission" date="2016-10" db="EMBL/GenBank/DDBJ databases">
        <authorList>
            <person name="Varghese N."/>
            <person name="Submissions S."/>
        </authorList>
    </citation>
    <scope>NUCLEOTIDE SEQUENCE [LARGE SCALE GENOMIC DNA]</scope>
    <source>
        <strain evidence="2 3">DSM 20586</strain>
    </source>
</reference>
<evidence type="ECO:0000313" key="2">
    <source>
        <dbReference type="EMBL" id="SEB76980.1"/>
    </source>
</evidence>
<protein>
    <submittedName>
        <fullName evidence="2">Lysophospholipase, alpha-beta hydrolase superfamily</fullName>
    </submittedName>
</protein>
<dbReference type="EMBL" id="FNSH01000001">
    <property type="protein sequence ID" value="SEB76980.1"/>
    <property type="molecule type" value="Genomic_DNA"/>
</dbReference>
<gene>
    <name evidence="2" type="ORF">SAMN04489746_1031</name>
</gene>
<dbReference type="Proteomes" id="UP000183687">
    <property type="component" value="Unassembled WGS sequence"/>
</dbReference>
<dbReference type="RefSeq" id="WP_002562813.1">
    <property type="nucleotide sequence ID" value="NZ_CALJSN010000007.1"/>
</dbReference>
<organism evidence="2 3">
    <name type="scientific">Atopobium minutum</name>
    <dbReference type="NCBI Taxonomy" id="1381"/>
    <lineage>
        <taxon>Bacteria</taxon>
        <taxon>Bacillati</taxon>
        <taxon>Actinomycetota</taxon>
        <taxon>Coriobacteriia</taxon>
        <taxon>Coriobacteriales</taxon>
        <taxon>Atopobiaceae</taxon>
        <taxon>Atopobium</taxon>
    </lineage>
</organism>
<comment type="caution">
    <text evidence="2">The sequence shown here is derived from an EMBL/GenBank/DDBJ whole genome shotgun (WGS) entry which is preliminary data.</text>
</comment>
<evidence type="ECO:0000313" key="3">
    <source>
        <dbReference type="Proteomes" id="UP000183687"/>
    </source>
</evidence>
<accession>A0AB38A6Y9</accession>
<dbReference type="Pfam" id="PF12146">
    <property type="entry name" value="Hydrolase_4"/>
    <property type="match status" value="1"/>
</dbReference>
<dbReference type="PANTHER" id="PTHR11614">
    <property type="entry name" value="PHOSPHOLIPASE-RELATED"/>
    <property type="match status" value="1"/>
</dbReference>
<keyword evidence="2" id="KW-0378">Hydrolase</keyword>
<dbReference type="InterPro" id="IPR051044">
    <property type="entry name" value="MAG_DAG_Lipase"/>
</dbReference>
<sequence>MDTTSTPTNEQSRYSIVCQPLSFTSADGVTTCRGQLWVPAQQDVLVAPQAVVQIAHGMVEHSMRYKSFARALCEHKIAVCAIDHLGHGATTPDPSKRGVYDPAAGAQQLIEDQHSLRLLMQQRFANVPYVLFGHSMGSFVVRAYLTHYGQGLSAAIIMGTNWQSGLPLLKGILAMQARIHGWDYRSALVDQLAAGGYNKKIDLSPAEKTAMQQDRLSGYEWLSRDPNATKAYMEDPACGWMFSLSGYKVIADLLQQAQDRKGIVRIPSELPLFIISGEKDPVGSNGAGPVRVFKEYRKAGLTNTQLEIVAHARHELLNEIKPDRSKVIHELIEWLEQDIHN</sequence>
<feature type="domain" description="Serine aminopeptidase S33" evidence="1">
    <location>
        <begin position="48"/>
        <end position="320"/>
    </location>
</feature>
<dbReference type="Gene3D" id="3.40.50.1820">
    <property type="entry name" value="alpha/beta hydrolase"/>
    <property type="match status" value="1"/>
</dbReference>
<dbReference type="AlphaFoldDB" id="A0AB38A6Y9"/>
<dbReference type="SUPFAM" id="SSF53474">
    <property type="entry name" value="alpha/beta-Hydrolases"/>
    <property type="match status" value="1"/>
</dbReference>
<dbReference type="InterPro" id="IPR029058">
    <property type="entry name" value="AB_hydrolase_fold"/>
</dbReference>
<proteinExistence type="predicted"/>
<dbReference type="GO" id="GO:0016787">
    <property type="term" value="F:hydrolase activity"/>
    <property type="evidence" value="ECO:0007669"/>
    <property type="project" value="UniProtKB-KW"/>
</dbReference>
<evidence type="ECO:0000259" key="1">
    <source>
        <dbReference type="Pfam" id="PF12146"/>
    </source>
</evidence>
<name>A0AB38A6Y9_9ACTN</name>
<dbReference type="InterPro" id="IPR022742">
    <property type="entry name" value="Hydrolase_4"/>
</dbReference>